<sequence>MNPDSARAPQPQADAPVAESRRSALALLGLRLMPLLFVVIWSTGFIVARYGMPYAPPLKFLCLRYGASLILLLLVAFALRVRWPQSRTQWLHLAVVGVLMQAGYLGGVWAAVKQGIGAGTVALIVGLQPLLTAVLVSLAGHKVKAAQWLGLGLGFLGLGLVVARQLEQGALSGVNLALALFALLCITSGTLWQKRYVVTTPVWTAAAVQIGAALLVSLPIALWETEPVVFNIQLIGALAWSVLAITLGASSLLYLLIQRGAAVQVTSLIYWVPPVTALMGWWLFDERIGPGTWAGMALVAAGVLTVTRSGRGSQSEQRQQTSSIDTRDPHP</sequence>
<feature type="domain" description="EamA" evidence="7">
    <location>
        <begin position="35"/>
        <end position="162"/>
    </location>
</feature>
<feature type="transmembrane region" description="Helical" evidence="6">
    <location>
        <begin position="169"/>
        <end position="191"/>
    </location>
</feature>
<feature type="transmembrane region" description="Helical" evidence="6">
    <location>
        <begin position="91"/>
        <end position="112"/>
    </location>
</feature>
<dbReference type="InterPro" id="IPR037185">
    <property type="entry name" value="EmrE-like"/>
</dbReference>
<feature type="transmembrane region" description="Helical" evidence="6">
    <location>
        <begin position="118"/>
        <end position="138"/>
    </location>
</feature>
<protein>
    <submittedName>
        <fullName evidence="8">Putative DMT superfamily transporter inner membrane protein</fullName>
    </submittedName>
</protein>
<accession>A0A1J5R766</accession>
<evidence type="ECO:0000256" key="1">
    <source>
        <dbReference type="ARBA" id="ARBA00004141"/>
    </source>
</evidence>
<feature type="domain" description="EamA" evidence="7">
    <location>
        <begin position="177"/>
        <end position="307"/>
    </location>
</feature>
<evidence type="ECO:0000256" key="6">
    <source>
        <dbReference type="SAM" id="Phobius"/>
    </source>
</evidence>
<feature type="transmembrane region" description="Helical" evidence="6">
    <location>
        <begin position="234"/>
        <end position="256"/>
    </location>
</feature>
<feature type="transmembrane region" description="Helical" evidence="6">
    <location>
        <begin position="145"/>
        <end position="163"/>
    </location>
</feature>
<evidence type="ECO:0000313" key="8">
    <source>
        <dbReference type="EMBL" id="OIQ91721.1"/>
    </source>
</evidence>
<dbReference type="Pfam" id="PF00892">
    <property type="entry name" value="EamA"/>
    <property type="match status" value="2"/>
</dbReference>
<feature type="transmembrane region" description="Helical" evidence="6">
    <location>
        <begin position="203"/>
        <end position="222"/>
    </location>
</feature>
<reference evidence="8" key="1">
    <citation type="submission" date="2016-10" db="EMBL/GenBank/DDBJ databases">
        <title>Sequence of Gallionella enrichment culture.</title>
        <authorList>
            <person name="Poehlein A."/>
            <person name="Muehling M."/>
            <person name="Daniel R."/>
        </authorList>
    </citation>
    <scope>NUCLEOTIDE SEQUENCE</scope>
</reference>
<dbReference type="EMBL" id="MLJW01000251">
    <property type="protein sequence ID" value="OIQ91721.1"/>
    <property type="molecule type" value="Genomic_DNA"/>
</dbReference>
<evidence type="ECO:0000259" key="7">
    <source>
        <dbReference type="Pfam" id="PF00892"/>
    </source>
</evidence>
<gene>
    <name evidence="8" type="ORF">GALL_263540</name>
</gene>
<keyword evidence="2 6" id="KW-0812">Transmembrane</keyword>
<dbReference type="InterPro" id="IPR050638">
    <property type="entry name" value="AA-Vitamin_Transporters"/>
</dbReference>
<evidence type="ECO:0000256" key="3">
    <source>
        <dbReference type="ARBA" id="ARBA00022989"/>
    </source>
</evidence>
<organism evidence="8">
    <name type="scientific">mine drainage metagenome</name>
    <dbReference type="NCBI Taxonomy" id="410659"/>
    <lineage>
        <taxon>unclassified sequences</taxon>
        <taxon>metagenomes</taxon>
        <taxon>ecological metagenomes</taxon>
    </lineage>
</organism>
<evidence type="ECO:0000256" key="5">
    <source>
        <dbReference type="SAM" id="MobiDB-lite"/>
    </source>
</evidence>
<dbReference type="PANTHER" id="PTHR32322:SF2">
    <property type="entry name" value="EAMA DOMAIN-CONTAINING PROTEIN"/>
    <property type="match status" value="1"/>
</dbReference>
<dbReference type="InterPro" id="IPR000620">
    <property type="entry name" value="EamA_dom"/>
</dbReference>
<dbReference type="GO" id="GO:0016020">
    <property type="term" value="C:membrane"/>
    <property type="evidence" value="ECO:0007669"/>
    <property type="project" value="UniProtKB-SubCell"/>
</dbReference>
<dbReference type="PANTHER" id="PTHR32322">
    <property type="entry name" value="INNER MEMBRANE TRANSPORTER"/>
    <property type="match status" value="1"/>
</dbReference>
<proteinExistence type="predicted"/>
<evidence type="ECO:0000256" key="2">
    <source>
        <dbReference type="ARBA" id="ARBA00022692"/>
    </source>
</evidence>
<dbReference type="SUPFAM" id="SSF103481">
    <property type="entry name" value="Multidrug resistance efflux transporter EmrE"/>
    <property type="match status" value="2"/>
</dbReference>
<name>A0A1J5R766_9ZZZZ</name>
<keyword evidence="4 6" id="KW-0472">Membrane</keyword>
<evidence type="ECO:0000256" key="4">
    <source>
        <dbReference type="ARBA" id="ARBA00023136"/>
    </source>
</evidence>
<feature type="transmembrane region" description="Helical" evidence="6">
    <location>
        <begin position="268"/>
        <end position="284"/>
    </location>
</feature>
<feature type="compositionally biased region" description="Low complexity" evidence="5">
    <location>
        <begin position="309"/>
        <end position="323"/>
    </location>
</feature>
<keyword evidence="3 6" id="KW-1133">Transmembrane helix</keyword>
<comment type="subcellular location">
    <subcellularLocation>
        <location evidence="1">Membrane</location>
        <topology evidence="1">Multi-pass membrane protein</topology>
    </subcellularLocation>
</comment>
<feature type="transmembrane region" description="Helical" evidence="6">
    <location>
        <begin position="290"/>
        <end position="307"/>
    </location>
</feature>
<feature type="transmembrane region" description="Helical" evidence="6">
    <location>
        <begin position="58"/>
        <end position="79"/>
    </location>
</feature>
<dbReference type="AlphaFoldDB" id="A0A1J5R766"/>
<feature type="region of interest" description="Disordered" evidence="5">
    <location>
        <begin position="309"/>
        <end position="331"/>
    </location>
</feature>
<feature type="transmembrane region" description="Helical" evidence="6">
    <location>
        <begin position="32"/>
        <end position="52"/>
    </location>
</feature>
<comment type="caution">
    <text evidence="8">The sequence shown here is derived from an EMBL/GenBank/DDBJ whole genome shotgun (WGS) entry which is preliminary data.</text>
</comment>